<evidence type="ECO:0008006" key="4">
    <source>
        <dbReference type="Google" id="ProtNLM"/>
    </source>
</evidence>
<keyword evidence="1" id="KW-1133">Transmembrane helix</keyword>
<dbReference type="SUPFAM" id="SSF103473">
    <property type="entry name" value="MFS general substrate transporter"/>
    <property type="match status" value="1"/>
</dbReference>
<protein>
    <recommendedName>
        <fullName evidence="4">Major facilitator superfamily (MFS) profile domain-containing protein</fullName>
    </recommendedName>
</protein>
<accession>A0A2R6NV50</accession>
<keyword evidence="1" id="KW-0472">Membrane</keyword>
<feature type="transmembrane region" description="Helical" evidence="1">
    <location>
        <begin position="34"/>
        <end position="53"/>
    </location>
</feature>
<name>A0A2R6NV50_9APHY</name>
<proteinExistence type="predicted"/>
<dbReference type="Proteomes" id="UP000186601">
    <property type="component" value="Unassembled WGS sequence"/>
</dbReference>
<keyword evidence="3" id="KW-1185">Reference proteome</keyword>
<evidence type="ECO:0000313" key="2">
    <source>
        <dbReference type="EMBL" id="PSR77371.1"/>
    </source>
</evidence>
<dbReference type="Gene3D" id="1.20.1250.20">
    <property type="entry name" value="MFS general substrate transporter like domains"/>
    <property type="match status" value="1"/>
</dbReference>
<comment type="caution">
    <text evidence="2">The sequence shown here is derived from an EMBL/GenBank/DDBJ whole genome shotgun (WGS) entry which is preliminary data.</text>
</comment>
<dbReference type="STRING" id="98765.A0A2R6NV50"/>
<reference evidence="2 3" key="1">
    <citation type="submission" date="2018-02" db="EMBL/GenBank/DDBJ databases">
        <title>Genome sequence of the basidiomycete white-rot fungus Phlebia centrifuga.</title>
        <authorList>
            <person name="Granchi Z."/>
            <person name="Peng M."/>
            <person name="de Vries R.P."/>
            <person name="Hilden K."/>
            <person name="Makela M.R."/>
            <person name="Grigoriev I."/>
            <person name="Riley R."/>
        </authorList>
    </citation>
    <scope>NUCLEOTIDE SEQUENCE [LARGE SCALE GENOMIC DNA]</scope>
    <source>
        <strain evidence="2 3">FBCC195</strain>
    </source>
</reference>
<dbReference type="InterPro" id="IPR036259">
    <property type="entry name" value="MFS_trans_sf"/>
</dbReference>
<sequence>MSINALQGFAHFIPLIWLPTFAAASGLSTAQSSLALTLVNASSVFAGFIMGFLSDKFNIWALALGSLVCTSLVTFVLWGVLSYSLGGILAYGIAYGGTAGGWSSMWNGFVRPIAKDDPTLSTTIFSFLLLGRGIGNIVSTPISTALQRVHVSAAQSAHKLGFMVADGQYRDMIVYAGSMFAGAAVLAFFGWQADRYHR</sequence>
<evidence type="ECO:0000256" key="1">
    <source>
        <dbReference type="SAM" id="Phobius"/>
    </source>
</evidence>
<keyword evidence="1" id="KW-0812">Transmembrane</keyword>
<feature type="transmembrane region" description="Helical" evidence="1">
    <location>
        <begin position="60"/>
        <end position="81"/>
    </location>
</feature>
<dbReference type="AlphaFoldDB" id="A0A2R6NV50"/>
<dbReference type="EMBL" id="MLYV02000797">
    <property type="protein sequence ID" value="PSR77371.1"/>
    <property type="molecule type" value="Genomic_DNA"/>
</dbReference>
<evidence type="ECO:0000313" key="3">
    <source>
        <dbReference type="Proteomes" id="UP000186601"/>
    </source>
</evidence>
<gene>
    <name evidence="2" type="ORF">PHLCEN_2v7936</name>
</gene>
<organism evidence="2 3">
    <name type="scientific">Hermanssonia centrifuga</name>
    <dbReference type="NCBI Taxonomy" id="98765"/>
    <lineage>
        <taxon>Eukaryota</taxon>
        <taxon>Fungi</taxon>
        <taxon>Dikarya</taxon>
        <taxon>Basidiomycota</taxon>
        <taxon>Agaricomycotina</taxon>
        <taxon>Agaricomycetes</taxon>
        <taxon>Polyporales</taxon>
        <taxon>Meruliaceae</taxon>
        <taxon>Hermanssonia</taxon>
    </lineage>
</organism>
<dbReference type="OrthoDB" id="2213137at2759"/>
<feature type="transmembrane region" description="Helical" evidence="1">
    <location>
        <begin position="172"/>
        <end position="191"/>
    </location>
</feature>